<dbReference type="EMBL" id="JZWI01000003">
    <property type="protein sequence ID" value="KLN58350.1"/>
    <property type="molecule type" value="Genomic_DNA"/>
</dbReference>
<proteinExistence type="predicted"/>
<dbReference type="Gene3D" id="3.10.450.50">
    <property type="match status" value="1"/>
</dbReference>
<reference evidence="3 4" key="1">
    <citation type="submission" date="2015-03" db="EMBL/GenBank/DDBJ databases">
        <title>Genome sequence of Variovorax paradoxus TBEA6.</title>
        <authorList>
            <person name="Poehlein A."/>
            <person name="Schuldes J."/>
            <person name="Wuebbeler J.H."/>
            <person name="Hiessl S."/>
            <person name="Steinbuechel A."/>
            <person name="Daniel R."/>
        </authorList>
    </citation>
    <scope>NUCLEOTIDE SEQUENCE [LARGE SCALE GENOMIC DNA]</scope>
    <source>
        <strain evidence="3 4">TBEA6</strain>
    </source>
</reference>
<comment type="caution">
    <text evidence="3">The sequence shown here is derived from an EMBL/GenBank/DDBJ whole genome shotgun (WGS) entry which is preliminary data.</text>
</comment>
<evidence type="ECO:0000313" key="4">
    <source>
        <dbReference type="Proteomes" id="UP000035170"/>
    </source>
</evidence>
<dbReference type="Pfam" id="PF12680">
    <property type="entry name" value="SnoaL_2"/>
    <property type="match status" value="1"/>
</dbReference>
<evidence type="ECO:0000313" key="3">
    <source>
        <dbReference type="EMBL" id="KLN58350.1"/>
    </source>
</evidence>
<evidence type="ECO:0000256" key="1">
    <source>
        <dbReference type="SAM" id="SignalP"/>
    </source>
</evidence>
<keyword evidence="1" id="KW-0732">Signal</keyword>
<dbReference type="PATRIC" id="fig|34073.19.peg.465"/>
<dbReference type="InterPro" id="IPR032710">
    <property type="entry name" value="NTF2-like_dom_sf"/>
</dbReference>
<dbReference type="Proteomes" id="UP000035170">
    <property type="component" value="Unassembled WGS sequence"/>
</dbReference>
<dbReference type="AlphaFoldDB" id="A0A0H2MNS2"/>
<gene>
    <name evidence="3" type="ORF">VPARA_04650</name>
</gene>
<dbReference type="InterPro" id="IPR037401">
    <property type="entry name" value="SnoaL-like"/>
</dbReference>
<feature type="signal peptide" evidence="1">
    <location>
        <begin position="1"/>
        <end position="23"/>
    </location>
</feature>
<dbReference type="SUPFAM" id="SSF54427">
    <property type="entry name" value="NTF2-like"/>
    <property type="match status" value="1"/>
</dbReference>
<feature type="chain" id="PRO_5002597376" evidence="1">
    <location>
        <begin position="24"/>
        <end position="145"/>
    </location>
</feature>
<evidence type="ECO:0000259" key="2">
    <source>
        <dbReference type="Pfam" id="PF12680"/>
    </source>
</evidence>
<dbReference type="RefSeq" id="WP_047783113.1">
    <property type="nucleotide sequence ID" value="NZ_JZWI01000003.1"/>
</dbReference>
<organism evidence="3 4">
    <name type="scientific">Variovorax paradoxus</name>
    <dbReference type="NCBI Taxonomy" id="34073"/>
    <lineage>
        <taxon>Bacteria</taxon>
        <taxon>Pseudomonadati</taxon>
        <taxon>Pseudomonadota</taxon>
        <taxon>Betaproteobacteria</taxon>
        <taxon>Burkholderiales</taxon>
        <taxon>Comamonadaceae</taxon>
        <taxon>Variovorax</taxon>
    </lineage>
</organism>
<name>A0A0H2MNS2_VARPD</name>
<sequence>MLKRLFLASAVSGLSLLAGAVHAAAADDARGHFQAIAAGDVDAVMRAYAEGAQLHWVGGPLDGSYSGGEAIRGVWAKFAGSQGPLKLQVGAIEESANPKGSTVSANVVFEGKARVPVRYVLTFRDGRIVNEIWQIDPKLSVAQTN</sequence>
<protein>
    <submittedName>
        <fullName evidence="3">SnoaL-like domain protein</fullName>
    </submittedName>
</protein>
<keyword evidence="4" id="KW-1185">Reference proteome</keyword>
<accession>A0A0H2MNS2</accession>
<feature type="domain" description="SnoaL-like" evidence="2">
    <location>
        <begin position="30"/>
        <end position="129"/>
    </location>
</feature>